<organism evidence="1 2">
    <name type="scientific">Ceratodon purpureus</name>
    <name type="common">Fire moss</name>
    <name type="synonym">Dicranum purpureum</name>
    <dbReference type="NCBI Taxonomy" id="3225"/>
    <lineage>
        <taxon>Eukaryota</taxon>
        <taxon>Viridiplantae</taxon>
        <taxon>Streptophyta</taxon>
        <taxon>Embryophyta</taxon>
        <taxon>Bryophyta</taxon>
        <taxon>Bryophytina</taxon>
        <taxon>Bryopsida</taxon>
        <taxon>Dicranidae</taxon>
        <taxon>Pseudoditrichales</taxon>
        <taxon>Ditrichaceae</taxon>
        <taxon>Ceratodon</taxon>
    </lineage>
</organism>
<evidence type="ECO:0000313" key="2">
    <source>
        <dbReference type="Proteomes" id="UP000822688"/>
    </source>
</evidence>
<dbReference type="Proteomes" id="UP000822688">
    <property type="component" value="Chromosome 3"/>
</dbReference>
<dbReference type="AlphaFoldDB" id="A0A8T0IGI4"/>
<comment type="caution">
    <text evidence="1">The sequence shown here is derived from an EMBL/GenBank/DDBJ whole genome shotgun (WGS) entry which is preliminary data.</text>
</comment>
<sequence>MTVSYCGSTHGLIHTYHHHPTTILICTNLSPIHPNLGLSANYGSSHDLLASQHTNLACRPGLYANSFHELDRSSVMCKMKILSHEIDRRFVVWKMKILLPILVAW</sequence>
<proteinExistence type="predicted"/>
<protein>
    <submittedName>
        <fullName evidence="1">Uncharacterized protein</fullName>
    </submittedName>
</protein>
<dbReference type="EMBL" id="CM026423">
    <property type="protein sequence ID" value="KAG0582029.1"/>
    <property type="molecule type" value="Genomic_DNA"/>
</dbReference>
<reference evidence="1" key="1">
    <citation type="submission" date="2020-06" db="EMBL/GenBank/DDBJ databases">
        <title>WGS assembly of Ceratodon purpureus strain R40.</title>
        <authorList>
            <person name="Carey S.B."/>
            <person name="Jenkins J."/>
            <person name="Shu S."/>
            <person name="Lovell J.T."/>
            <person name="Sreedasyam A."/>
            <person name="Maumus F."/>
            <person name="Tiley G.P."/>
            <person name="Fernandez-Pozo N."/>
            <person name="Barry K."/>
            <person name="Chen C."/>
            <person name="Wang M."/>
            <person name="Lipzen A."/>
            <person name="Daum C."/>
            <person name="Saski C.A."/>
            <person name="Payton A.C."/>
            <person name="Mcbreen J.C."/>
            <person name="Conrad R.E."/>
            <person name="Kollar L.M."/>
            <person name="Olsson S."/>
            <person name="Huttunen S."/>
            <person name="Landis J.B."/>
            <person name="Wickett N.J."/>
            <person name="Johnson M.G."/>
            <person name="Rensing S.A."/>
            <person name="Grimwood J."/>
            <person name="Schmutz J."/>
            <person name="Mcdaniel S.F."/>
        </authorList>
    </citation>
    <scope>NUCLEOTIDE SEQUENCE</scope>
    <source>
        <strain evidence="1">R40</strain>
    </source>
</reference>
<gene>
    <name evidence="1" type="ORF">KC19_3G027800</name>
</gene>
<keyword evidence="2" id="KW-1185">Reference proteome</keyword>
<evidence type="ECO:0000313" key="1">
    <source>
        <dbReference type="EMBL" id="KAG0582029.1"/>
    </source>
</evidence>
<accession>A0A8T0IGI4</accession>
<name>A0A8T0IGI4_CERPU</name>